<dbReference type="SUPFAM" id="SSF51445">
    <property type="entry name" value="(Trans)glycosidases"/>
    <property type="match status" value="1"/>
</dbReference>
<feature type="chain" id="PRO_5028296352" evidence="1">
    <location>
        <begin position="29"/>
        <end position="1256"/>
    </location>
</feature>
<gene>
    <name evidence="2" type="ORF">HELGO_WM23355</name>
</gene>
<protein>
    <submittedName>
        <fullName evidence="2">Uncharacterized protein</fullName>
    </submittedName>
</protein>
<dbReference type="SUPFAM" id="SSF49344">
    <property type="entry name" value="CBD9-like"/>
    <property type="match status" value="1"/>
</dbReference>
<proteinExistence type="predicted"/>
<sequence>MKHALSLLQRLAISFFLSLALISNLQSAPIPDWAIKATVANASPYVGIDDTELDAIVAERKAQNVSVLELDPGFSEYLNDTEFAATVDVVRRITEKAHAQGMKTVVYITSLEVNTTDGETLPNTMYKDHPDWIQQGFDGTPAVFYGAQEDWVEEGMESAWLSPNSGYRDYFYDRLKLIAASGTDGIWIDVPVYYEIDYNNWGGNEPVAAAAFKQWSIDNGFSVAGYDTPTGISWGDPAFKAWIKWRHENLALFTEGARIAIKSINPEILLIDEVYPVDNMDTTTTGLDQTYRVSSDGHLAVWEIDSVSNALGMKWANKEDFATKITMYKWTRAIDRENPSWAFTYTNEELDAGLVVGAAAIAGVVPFESKTPDMETTVGSQFRTRWFGFIQDNAEALLDTERESQIAVWYSSPSRDFQDYEVGGGYGMFNGYTSPNNDDDWWGGSIYDTPKFKPHFGGYRGASYALSKLHVPYKIIADPGEPAAQLAGIKFLWLPSVAAMSDESITVITQFVQGGGVVFATGTMPGSLDENGSARTNNPLTAMFAQAPGSGVAVYRSDIKGTEFFPSFASISSQADANLSVLDQLVSTYTDDYVTLSAPQEGVHIEVARPSPTKHYLYVLNYSGMQQPLVPNSQTIGLQYKAPNGYQVVSATVKTPDSGGDSGVTTVTDNTDNLYGMNVKVDQFALIEMTLEPTDADDNTGTNPAANITIDGDIADWADLQSFGTDPNDATTENDKLDWQETWMADNAGTDSLYFAYQTRGDIDTSALWAYQTFIDTDENASTGYPIGALGAEFMFEGSTLWKYTGSGGSWAWTVVGSAAVQINGNLAEFRLSRSWLGDDLSKARLLFYGNNAAFGGSTTDVYPDGAFDPTSTQRYFTFEFDSGDGEDGGTGGTDYPSNPVSSITIDGNLSDWSGLESFAADPDDVTGANNKINWIQATFAHSNTDFYVSYQTKEAVDTSAFWGYQMYIDTDESQATGYQVGALGAEYLFEGSTLWQYTGTGTDWSWTQVGAAVVQASGNVAEFQLPRALLGNTEQLRVFLNGNNAAFSGTVADIYPDGALDAASTQRYFTYQLDDNTPTIPSNSVSSLTLDGILDDWTDLDPFAADPDDISGANNKINWLQGWLAHSSSNLYVAYETKDAIDTSGFWGYQVYLDTDSSTTTGFSSGSIGADYLLEGNTLWQYTGTGSDWAWQVVATVNSQFSVNTTELQLSLANLGNPSQLRLFFIGNNAAFSGDSIDAYPDNASTGGYLEYRIN</sequence>
<evidence type="ECO:0000256" key="1">
    <source>
        <dbReference type="SAM" id="SignalP"/>
    </source>
</evidence>
<dbReference type="InterPro" id="IPR017853">
    <property type="entry name" value="GH"/>
</dbReference>
<feature type="signal peptide" evidence="1">
    <location>
        <begin position="1"/>
        <end position="28"/>
    </location>
</feature>
<name>A0A6S6UD01_9GAMM</name>
<organism evidence="2">
    <name type="scientific">uncultured Thiotrichaceae bacterium</name>
    <dbReference type="NCBI Taxonomy" id="298394"/>
    <lineage>
        <taxon>Bacteria</taxon>
        <taxon>Pseudomonadati</taxon>
        <taxon>Pseudomonadota</taxon>
        <taxon>Gammaproteobacteria</taxon>
        <taxon>Thiotrichales</taxon>
        <taxon>Thiotrichaceae</taxon>
        <taxon>environmental samples</taxon>
    </lineage>
</organism>
<dbReference type="InterPro" id="IPR029062">
    <property type="entry name" value="Class_I_gatase-like"/>
</dbReference>
<dbReference type="CDD" id="cd03143">
    <property type="entry name" value="A4_beta-galactosidase_middle_domain"/>
    <property type="match status" value="1"/>
</dbReference>
<evidence type="ECO:0000313" key="2">
    <source>
        <dbReference type="EMBL" id="CAA6829688.1"/>
    </source>
</evidence>
<dbReference type="AlphaFoldDB" id="A0A6S6UD01"/>
<dbReference type="Gene3D" id="3.40.50.880">
    <property type="match status" value="1"/>
</dbReference>
<dbReference type="EMBL" id="CACVAT010000545">
    <property type="protein sequence ID" value="CAA6829688.1"/>
    <property type="molecule type" value="Genomic_DNA"/>
</dbReference>
<dbReference type="Gene3D" id="3.20.20.80">
    <property type="entry name" value="Glycosidases"/>
    <property type="match status" value="1"/>
</dbReference>
<accession>A0A6S6UD01</accession>
<reference evidence="2" key="1">
    <citation type="submission" date="2020-01" db="EMBL/GenBank/DDBJ databases">
        <authorList>
            <person name="Meier V. D."/>
            <person name="Meier V D."/>
        </authorList>
    </citation>
    <scope>NUCLEOTIDE SEQUENCE</scope>
    <source>
        <strain evidence="2">HLG_WM_MAG_09</strain>
    </source>
</reference>
<keyword evidence="1" id="KW-0732">Signal</keyword>